<organism evidence="1 2">
    <name type="scientific">Leeuwenhoekiella marinoflava</name>
    <dbReference type="NCBI Taxonomy" id="988"/>
    <lineage>
        <taxon>Bacteria</taxon>
        <taxon>Pseudomonadati</taxon>
        <taxon>Bacteroidota</taxon>
        <taxon>Flavobacteriia</taxon>
        <taxon>Flavobacteriales</taxon>
        <taxon>Flavobacteriaceae</taxon>
        <taxon>Leeuwenhoekiella</taxon>
    </lineage>
</organism>
<dbReference type="STRING" id="1122159.SAMN02745246_00432"/>
<reference evidence="1 2" key="1">
    <citation type="submission" date="2018-07" db="EMBL/GenBank/DDBJ databases">
        <title>Leeuwenhoekiella genomics.</title>
        <authorList>
            <person name="Tahon G."/>
            <person name="Willems A."/>
        </authorList>
    </citation>
    <scope>NUCLEOTIDE SEQUENCE [LARGE SCALE GENOMIC DNA]</scope>
    <source>
        <strain evidence="1 2">LMG 1345</strain>
    </source>
</reference>
<evidence type="ECO:0000313" key="1">
    <source>
        <dbReference type="EMBL" id="RXG33277.1"/>
    </source>
</evidence>
<name>A0A4Q0PRR2_9FLAO</name>
<proteinExistence type="predicted"/>
<dbReference type="Proteomes" id="UP000290608">
    <property type="component" value="Unassembled WGS sequence"/>
</dbReference>
<gene>
    <name evidence="1" type="ORF">DSL99_373</name>
</gene>
<dbReference type="EMBL" id="QOVL01000001">
    <property type="protein sequence ID" value="RXG33277.1"/>
    <property type="molecule type" value="Genomic_DNA"/>
</dbReference>
<evidence type="ECO:0000313" key="2">
    <source>
        <dbReference type="Proteomes" id="UP000290608"/>
    </source>
</evidence>
<protein>
    <submittedName>
        <fullName evidence="1">Uncharacterized protein</fullName>
    </submittedName>
</protein>
<sequence>MIYKLNRYVETGWRTNDLINTLKMNLYNYLNLRLITLKMILKVYL</sequence>
<accession>A0A4Q0PRR2</accession>
<comment type="caution">
    <text evidence="1">The sequence shown here is derived from an EMBL/GenBank/DDBJ whole genome shotgun (WGS) entry which is preliminary data.</text>
</comment>
<dbReference type="AlphaFoldDB" id="A0A4Q0PRR2"/>